<feature type="compositionally biased region" description="Low complexity" evidence="1">
    <location>
        <begin position="393"/>
        <end position="430"/>
    </location>
</feature>
<feature type="compositionally biased region" description="Low complexity" evidence="1">
    <location>
        <begin position="1005"/>
        <end position="1014"/>
    </location>
</feature>
<reference evidence="2 3" key="1">
    <citation type="journal article" date="2021" name="Sci. Rep.">
        <title>Genome sequencing of the multicellular alga Astrephomene provides insights into convergent evolution of germ-soma differentiation.</title>
        <authorList>
            <person name="Yamashita S."/>
            <person name="Yamamoto K."/>
            <person name="Matsuzaki R."/>
            <person name="Suzuki S."/>
            <person name="Yamaguchi H."/>
            <person name="Hirooka S."/>
            <person name="Minakuchi Y."/>
            <person name="Miyagishima S."/>
            <person name="Kawachi M."/>
            <person name="Toyoda A."/>
            <person name="Nozaki H."/>
        </authorList>
    </citation>
    <scope>NUCLEOTIDE SEQUENCE [LARGE SCALE GENOMIC DNA]</scope>
    <source>
        <strain evidence="2 3">NIES-4017</strain>
    </source>
</reference>
<feature type="compositionally biased region" description="Gly residues" evidence="1">
    <location>
        <begin position="729"/>
        <end position="741"/>
    </location>
</feature>
<feature type="compositionally biased region" description="Low complexity" evidence="1">
    <location>
        <begin position="130"/>
        <end position="139"/>
    </location>
</feature>
<feature type="compositionally biased region" description="Acidic residues" evidence="1">
    <location>
        <begin position="177"/>
        <end position="190"/>
    </location>
</feature>
<feature type="compositionally biased region" description="Low complexity" evidence="1">
    <location>
        <begin position="237"/>
        <end position="260"/>
    </location>
</feature>
<feature type="compositionally biased region" description="Low complexity" evidence="1">
    <location>
        <begin position="81"/>
        <end position="121"/>
    </location>
</feature>
<feature type="region of interest" description="Disordered" evidence="1">
    <location>
        <begin position="17"/>
        <end position="588"/>
    </location>
</feature>
<feature type="region of interest" description="Disordered" evidence="1">
    <location>
        <begin position="1053"/>
        <end position="1197"/>
    </location>
</feature>
<feature type="compositionally biased region" description="Pro residues" evidence="1">
    <location>
        <begin position="308"/>
        <end position="324"/>
    </location>
</feature>
<keyword evidence="3" id="KW-1185">Reference proteome</keyword>
<feature type="compositionally biased region" description="Low complexity" evidence="1">
    <location>
        <begin position="193"/>
        <end position="208"/>
    </location>
</feature>
<feature type="compositionally biased region" description="Low complexity" evidence="1">
    <location>
        <begin position="801"/>
        <end position="822"/>
    </location>
</feature>
<evidence type="ECO:0000313" key="3">
    <source>
        <dbReference type="Proteomes" id="UP001054857"/>
    </source>
</evidence>
<feature type="compositionally biased region" description="Low complexity" evidence="1">
    <location>
        <begin position="325"/>
        <end position="369"/>
    </location>
</feature>
<feature type="compositionally biased region" description="Basic and acidic residues" evidence="1">
    <location>
        <begin position="532"/>
        <end position="542"/>
    </location>
</feature>
<feature type="compositionally biased region" description="Pro residues" evidence="1">
    <location>
        <begin position="140"/>
        <end position="154"/>
    </location>
</feature>
<feature type="compositionally biased region" description="Low complexity" evidence="1">
    <location>
        <begin position="965"/>
        <end position="984"/>
    </location>
</feature>
<feature type="compositionally biased region" description="Low complexity" evidence="1">
    <location>
        <begin position="927"/>
        <end position="944"/>
    </location>
</feature>
<feature type="compositionally biased region" description="Low complexity" evidence="1">
    <location>
        <begin position="761"/>
        <end position="777"/>
    </location>
</feature>
<feature type="compositionally biased region" description="Pro residues" evidence="1">
    <location>
        <begin position="1271"/>
        <end position="1280"/>
    </location>
</feature>
<name>A0AAD3DXR8_9CHLO</name>
<evidence type="ECO:0000313" key="2">
    <source>
        <dbReference type="EMBL" id="GFR49994.1"/>
    </source>
</evidence>
<feature type="region of interest" description="Disordered" evidence="1">
    <location>
        <begin position="601"/>
        <end position="848"/>
    </location>
</feature>
<protein>
    <submittedName>
        <fullName evidence="2">Uncharacterized protein</fullName>
    </submittedName>
</protein>
<organism evidence="2 3">
    <name type="scientific">Astrephomene gubernaculifera</name>
    <dbReference type="NCBI Taxonomy" id="47775"/>
    <lineage>
        <taxon>Eukaryota</taxon>
        <taxon>Viridiplantae</taxon>
        <taxon>Chlorophyta</taxon>
        <taxon>core chlorophytes</taxon>
        <taxon>Chlorophyceae</taxon>
        <taxon>CS clade</taxon>
        <taxon>Chlamydomonadales</taxon>
        <taxon>Astrephomenaceae</taxon>
        <taxon>Astrephomene</taxon>
    </lineage>
</organism>
<feature type="compositionally biased region" description="Polar residues" evidence="1">
    <location>
        <begin position="163"/>
        <end position="172"/>
    </location>
</feature>
<feature type="compositionally biased region" description="Low complexity" evidence="1">
    <location>
        <begin position="26"/>
        <end position="57"/>
    </location>
</feature>
<feature type="compositionally biased region" description="Polar residues" evidence="1">
    <location>
        <begin position="994"/>
        <end position="1004"/>
    </location>
</feature>
<feature type="compositionally biased region" description="Low complexity" evidence="1">
    <location>
        <begin position="1229"/>
        <end position="1270"/>
    </location>
</feature>
<feature type="compositionally biased region" description="Acidic residues" evidence="1">
    <location>
        <begin position="745"/>
        <end position="755"/>
    </location>
</feature>
<dbReference type="EMBL" id="BMAR01000034">
    <property type="protein sequence ID" value="GFR49994.1"/>
    <property type="molecule type" value="Genomic_DNA"/>
</dbReference>
<comment type="caution">
    <text evidence="2">The sequence shown here is derived from an EMBL/GenBank/DDBJ whole genome shotgun (WGS) entry which is preliminary data.</text>
</comment>
<sequence length="1471" mass="145734">MGCLCFGSQENLEDLSAPLAPAIPKPGAANAPQAGVAPGQGATAAPPATGGLDGTPALAAGNPLAASGQRTGPAAAQPREAASSNRSSSGGGAAQRPQSAGTGDAPPAQAAVGPSGASASNGGLGGSGDYGSSRAKPSIVIPPSPPSPPRPPPKAAQWDVDPAQTSSVQQQQHVEEADADDIVVDMEEVQELSPVPSSVVTPASQPVSARESTGPGGPYLHGRSSGVQRNPPPPGRSRPAVRAPPLSSSSSSGDEPSGSVTARRGAPPSPPGKSPTAYSQRGAAPVENGATPGAQRVPPGRKPNTRDPAPPLPPQQQQPRPPPQQRGGPVSRSGSSHTSSRSSRAASGDGSASGGQLTQRSQRQSSRRSTQNHDDDDDYVTPRTRGRLGGASGSSSGSGSHAQTGSVKPVSSRSSSGRFQQQPQKQQQQQHVEADHRGVMEPEGPGPASGRGVTPRTVAVSSKAVARPAGPQAGASLLQQQQQEQHRADDEEEKEVRSIPQQSALQHVMPRIGAAERASPMGRPSPRAPSGSDRHSARRDSFMSDDSDLSLPGEYERYGGGSSEDDEAADRQYEQALTAAGGQVAPGATARAGSITGMGVTPLKGPATHDVSVPATGARAAGYENPMWRDAAEEEEKSSPEDARNKMLQLQPRTKPLEPHQPQPLSEKRSSGRSVGSDFDSDSSSDDDERKASQPAPAAAWKPRSLTAATAVEVQEGPSKRSTERSGSSGDGATGRSGSSGGWDSDGDGDSDGDDAAPWGPSQQQEQEQLQSSPLQQTKEPIKWTGVYEGPAGPHHGTTEAHTAITTVAQAAAAASATAAATPDPDTLPAETSAGSIPALERGSSLAKRESLAEVVAPVDVADDTAAASEATAPAPLSARGKAASATALAQVTPTEVAIEAGDALALVDAPGDVIKTVEAAPVKVTTATAASSAAVTPTATTPTGAHQHDGAFGAQTPPLQPRRASATSAGGAPPATPTAADSGRATCPVTTPGRLTSQTSLKGSSASQQPAKAAAAAAMPVSISHGTGAADKERSGVASAPANIPHFMLPTRSAAAHRRSSDEDSVHGFHGASNSSTGSGGPNAARHLAAAGAGKAVTPRQPAPPLSRTTPSRSTPGTTQHVTAAPSAAAKPAAPTAAAAGAKAPPAASAAPTAAAAAARTQPAASHGHAPAPAAAKPGHAGGTGHAGAAANGNGKAAAAASDSTTAVATKPSASKSMPTTSTVATKAPAASSGTITTAPSAAASKPAASTAPTSATSDPSATAAATNPSKPPQPPPAPAASRNAAAAPDASGAPAPAAKEATSKATSGPPAPSAAAAAAPGTAPSGAAAGLPFGEWRVVRLKKEMRCCACDGTVEQETHDGSLEVFQCEEVLPPGALAAVISHSLFAPAEGGNGGAAPPPQPKTWVFCPDPLCMESKPAGSNLPQWPSKIILAGGVKVTRAEYDHLKGLGLDVTLPPKTSVTAPAAGSG</sequence>
<proteinExistence type="predicted"/>
<feature type="compositionally biased region" description="Polar residues" evidence="1">
    <location>
        <begin position="1210"/>
        <end position="1226"/>
    </location>
</feature>
<feature type="compositionally biased region" description="Low complexity" evidence="1">
    <location>
        <begin position="1107"/>
        <end position="1180"/>
    </location>
</feature>
<feature type="compositionally biased region" description="Low complexity" evidence="1">
    <location>
        <begin position="1083"/>
        <end position="1097"/>
    </location>
</feature>
<feature type="region of interest" description="Disordered" evidence="1">
    <location>
        <begin position="1210"/>
        <end position="1332"/>
    </location>
</feature>
<feature type="compositionally biased region" description="Basic and acidic residues" evidence="1">
    <location>
        <begin position="484"/>
        <end position="497"/>
    </location>
</feature>
<dbReference type="Proteomes" id="UP001054857">
    <property type="component" value="Unassembled WGS sequence"/>
</dbReference>
<gene>
    <name evidence="2" type="ORF">Agub_g12140</name>
</gene>
<feature type="compositionally biased region" description="Low complexity" evidence="1">
    <location>
        <begin position="1281"/>
        <end position="1332"/>
    </location>
</feature>
<feature type="compositionally biased region" description="Low complexity" evidence="1">
    <location>
        <begin position="1188"/>
        <end position="1197"/>
    </location>
</feature>
<accession>A0AAD3DXR8</accession>
<feature type="region of interest" description="Disordered" evidence="1">
    <location>
        <begin position="927"/>
        <end position="1014"/>
    </location>
</feature>
<evidence type="ECO:0000256" key="1">
    <source>
        <dbReference type="SAM" id="MobiDB-lite"/>
    </source>
</evidence>